<evidence type="ECO:0000313" key="2">
    <source>
        <dbReference type="Proteomes" id="UP000308267"/>
    </source>
</evidence>
<keyword evidence="2" id="KW-1185">Reference proteome</keyword>
<gene>
    <name evidence="1" type="ORF">CRM22_007508</name>
</gene>
<organism evidence="1 2">
    <name type="scientific">Opisthorchis felineus</name>
    <dbReference type="NCBI Taxonomy" id="147828"/>
    <lineage>
        <taxon>Eukaryota</taxon>
        <taxon>Metazoa</taxon>
        <taxon>Spiralia</taxon>
        <taxon>Lophotrochozoa</taxon>
        <taxon>Platyhelminthes</taxon>
        <taxon>Trematoda</taxon>
        <taxon>Digenea</taxon>
        <taxon>Opisthorchiida</taxon>
        <taxon>Opisthorchiata</taxon>
        <taxon>Opisthorchiidae</taxon>
        <taxon>Opisthorchis</taxon>
    </lineage>
</organism>
<sequence>MVFTSVRTLTETDGQNTEVLLNRVDLQFPIKIVCSQRPYVRTSYNRFNNLLYKSSLITQGVTGKISGLHPVHSTAHQDALTKLQLPSFEKGEEGVFSGNLY</sequence>
<proteinExistence type="predicted"/>
<dbReference type="Proteomes" id="UP000308267">
    <property type="component" value="Unassembled WGS sequence"/>
</dbReference>
<protein>
    <submittedName>
        <fullName evidence="1">Uncharacterized protein</fullName>
    </submittedName>
</protein>
<name>A0A4S2LNX0_OPIFE</name>
<reference evidence="1 2" key="1">
    <citation type="journal article" date="2019" name="BMC Genomics">
        <title>New insights from Opisthorchis felineus genome: update on genomics of the epidemiologically important liver flukes.</title>
        <authorList>
            <person name="Ershov N.I."/>
            <person name="Mordvinov V.A."/>
            <person name="Prokhortchouk E.B."/>
            <person name="Pakharukova M.Y."/>
            <person name="Gunbin K.V."/>
            <person name="Ustyantsev K."/>
            <person name="Genaev M.A."/>
            <person name="Blinov A.G."/>
            <person name="Mazur A."/>
            <person name="Boulygina E."/>
            <person name="Tsygankova S."/>
            <person name="Khrameeva E."/>
            <person name="Chekanov N."/>
            <person name="Fan G."/>
            <person name="Xiao A."/>
            <person name="Zhang H."/>
            <person name="Xu X."/>
            <person name="Yang H."/>
            <person name="Solovyev V."/>
            <person name="Lee S.M."/>
            <person name="Liu X."/>
            <person name="Afonnikov D.A."/>
            <person name="Skryabin K.G."/>
        </authorList>
    </citation>
    <scope>NUCLEOTIDE SEQUENCE [LARGE SCALE GENOMIC DNA]</scope>
    <source>
        <strain evidence="1">AK-0245</strain>
        <tissue evidence="1">Whole organism</tissue>
    </source>
</reference>
<dbReference type="AlphaFoldDB" id="A0A4S2LNX0"/>
<comment type="caution">
    <text evidence="1">The sequence shown here is derived from an EMBL/GenBank/DDBJ whole genome shotgun (WGS) entry which is preliminary data.</text>
</comment>
<accession>A0A4S2LNX0</accession>
<dbReference type="EMBL" id="SJOL01007594">
    <property type="protein sequence ID" value="TGZ62327.1"/>
    <property type="molecule type" value="Genomic_DNA"/>
</dbReference>
<evidence type="ECO:0000313" key="1">
    <source>
        <dbReference type="EMBL" id="TGZ62327.1"/>
    </source>
</evidence>